<name>A0A3L7AIF4_9MICO</name>
<feature type="compositionally biased region" description="Polar residues" evidence="2">
    <location>
        <begin position="473"/>
        <end position="492"/>
    </location>
</feature>
<evidence type="ECO:0000313" key="5">
    <source>
        <dbReference type="EMBL" id="RLP79361.1"/>
    </source>
</evidence>
<sequence length="492" mass="50905">MYKETWQHDVILTCRSVVGSRCGYVRAGHGARHPESSNSFCCHPSPPERPALSSSRQRPSRVPAVRHGQLRRSTPWISAAKIVAGALAVVLVSGASVGAYAVWDVVSSIKPSVDLGKESPPPKSIDSIEGGVNLLLVGSDSRQGQDPNLFGDPTKETGVLNDVTMLLHISEDHSAATVVSFPRDMFVPIPSCPKPEGGNYPAMSSQKINTTLGYGGLACTVKTVEALTGLDIPYAAEVQFSGVIELSNAVGGVEVCVAKGIADPYTGTYLDAGNHNLQGLAALQFLRTRHGVGDGSDLGRISNQQVFLSSLVRTLQSSNTLSDPTKLFSIAKAAVSNMTLSTSLNDVNTMVQIALALKNIPLDQIVFVQYPNAIVDKPGHNGVEPLPGPAKTLFDAIKADQHISLTGGTGLGSVVEPPAGETETPATPPAGGTHTPATPPAGGTQTPAAPPAGGSSTTPTDPSAPPAVVELPSSVTGQSAGEQTCSAGNKRK</sequence>
<dbReference type="OrthoDB" id="9782542at2"/>
<protein>
    <submittedName>
        <fullName evidence="5">LytR family transcriptional regulator</fullName>
    </submittedName>
</protein>
<dbReference type="InterPro" id="IPR050922">
    <property type="entry name" value="LytR/CpsA/Psr_CW_biosynth"/>
</dbReference>
<keyword evidence="3" id="KW-0472">Membrane</keyword>
<feature type="region of interest" description="Disordered" evidence="2">
    <location>
        <begin position="30"/>
        <end position="67"/>
    </location>
</feature>
<comment type="similarity">
    <text evidence="1">Belongs to the LytR/CpsA/Psr (LCP) family.</text>
</comment>
<organism evidence="5 6">
    <name type="scientific">Mycetocola lacteus</name>
    <dbReference type="NCBI Taxonomy" id="76637"/>
    <lineage>
        <taxon>Bacteria</taxon>
        <taxon>Bacillati</taxon>
        <taxon>Actinomycetota</taxon>
        <taxon>Actinomycetes</taxon>
        <taxon>Micrococcales</taxon>
        <taxon>Microbacteriaceae</taxon>
        <taxon>Mycetocola</taxon>
    </lineage>
</organism>
<feature type="region of interest" description="Disordered" evidence="2">
    <location>
        <begin position="408"/>
        <end position="492"/>
    </location>
</feature>
<dbReference type="Gene3D" id="3.40.630.190">
    <property type="entry name" value="LCP protein"/>
    <property type="match status" value="1"/>
</dbReference>
<dbReference type="PANTHER" id="PTHR33392">
    <property type="entry name" value="POLYISOPRENYL-TEICHOIC ACID--PEPTIDOGLYCAN TEICHOIC ACID TRANSFERASE TAGU"/>
    <property type="match status" value="1"/>
</dbReference>
<comment type="caution">
    <text evidence="5">The sequence shown here is derived from an EMBL/GenBank/DDBJ whole genome shotgun (WGS) entry which is preliminary data.</text>
</comment>
<keyword evidence="3" id="KW-0812">Transmembrane</keyword>
<keyword evidence="3" id="KW-1133">Transmembrane helix</keyword>
<gene>
    <name evidence="5" type="ORF">D9V34_16375</name>
</gene>
<evidence type="ECO:0000256" key="3">
    <source>
        <dbReference type="SAM" id="Phobius"/>
    </source>
</evidence>
<dbReference type="Pfam" id="PF03816">
    <property type="entry name" value="LytR_cpsA_psr"/>
    <property type="match status" value="1"/>
</dbReference>
<accession>A0A3L7AIF4</accession>
<feature type="compositionally biased region" description="Low complexity" evidence="2">
    <location>
        <begin position="416"/>
        <end position="461"/>
    </location>
</feature>
<evidence type="ECO:0000256" key="1">
    <source>
        <dbReference type="ARBA" id="ARBA00006068"/>
    </source>
</evidence>
<keyword evidence="6" id="KW-1185">Reference proteome</keyword>
<evidence type="ECO:0000259" key="4">
    <source>
        <dbReference type="Pfam" id="PF03816"/>
    </source>
</evidence>
<feature type="transmembrane region" description="Helical" evidence="3">
    <location>
        <begin position="82"/>
        <end position="103"/>
    </location>
</feature>
<reference evidence="5 6" key="1">
    <citation type="submission" date="2018-10" db="EMBL/GenBank/DDBJ databases">
        <authorList>
            <person name="Li J."/>
        </authorList>
    </citation>
    <scope>NUCLEOTIDE SEQUENCE [LARGE SCALE GENOMIC DNA]</scope>
    <source>
        <strain evidence="5 6">JCM 11654</strain>
    </source>
</reference>
<evidence type="ECO:0000256" key="2">
    <source>
        <dbReference type="SAM" id="MobiDB-lite"/>
    </source>
</evidence>
<proteinExistence type="inferred from homology"/>
<evidence type="ECO:0000313" key="6">
    <source>
        <dbReference type="Proteomes" id="UP000269438"/>
    </source>
</evidence>
<dbReference type="NCBIfam" id="TIGR00350">
    <property type="entry name" value="lytR_cpsA_psr"/>
    <property type="match status" value="1"/>
</dbReference>
<dbReference type="PANTHER" id="PTHR33392:SF6">
    <property type="entry name" value="POLYISOPRENYL-TEICHOIC ACID--PEPTIDOGLYCAN TEICHOIC ACID TRANSFERASE TAGU"/>
    <property type="match status" value="1"/>
</dbReference>
<dbReference type="EMBL" id="RCUY01000015">
    <property type="protein sequence ID" value="RLP79361.1"/>
    <property type="molecule type" value="Genomic_DNA"/>
</dbReference>
<dbReference type="Proteomes" id="UP000269438">
    <property type="component" value="Unassembled WGS sequence"/>
</dbReference>
<feature type="domain" description="Cell envelope-related transcriptional attenuator" evidence="4">
    <location>
        <begin position="161"/>
        <end position="316"/>
    </location>
</feature>
<dbReference type="AlphaFoldDB" id="A0A3L7AIF4"/>
<dbReference type="InterPro" id="IPR004474">
    <property type="entry name" value="LytR_CpsA_psr"/>
</dbReference>